<evidence type="ECO:0000313" key="1">
    <source>
        <dbReference type="EMBL" id="OEV03505.1"/>
    </source>
</evidence>
<dbReference type="STRING" id="1075402.AN216_11655"/>
<protein>
    <submittedName>
        <fullName evidence="1">Uncharacterized protein</fullName>
    </submittedName>
</protein>
<dbReference type="Proteomes" id="UP000176101">
    <property type="component" value="Unassembled WGS sequence"/>
</dbReference>
<organism evidence="1 2">
    <name type="scientific">Streptomyces oceani</name>
    <dbReference type="NCBI Taxonomy" id="1075402"/>
    <lineage>
        <taxon>Bacteria</taxon>
        <taxon>Bacillati</taxon>
        <taxon>Actinomycetota</taxon>
        <taxon>Actinomycetes</taxon>
        <taxon>Kitasatosporales</taxon>
        <taxon>Streptomycetaceae</taxon>
        <taxon>Streptomyces</taxon>
    </lineage>
</organism>
<dbReference type="PATRIC" id="fig|1075402.3.peg.5025"/>
<sequence>MTVALMWEAKATPDHGPELLAWCRAETLAPAPLRRETYSAPGDRVLVITWWHAAYDARLPELPDPPPELLARPVHRWRFEQVQPSH</sequence>
<name>A0A1E7KHY6_9ACTN</name>
<evidence type="ECO:0000313" key="2">
    <source>
        <dbReference type="Proteomes" id="UP000176101"/>
    </source>
</evidence>
<dbReference type="EMBL" id="LJGU01000119">
    <property type="protein sequence ID" value="OEV03505.1"/>
    <property type="molecule type" value="Genomic_DNA"/>
</dbReference>
<dbReference type="OrthoDB" id="3296167at2"/>
<proteinExistence type="predicted"/>
<comment type="caution">
    <text evidence="1">The sequence shown here is derived from an EMBL/GenBank/DDBJ whole genome shotgun (WGS) entry which is preliminary data.</text>
</comment>
<keyword evidence="2" id="KW-1185">Reference proteome</keyword>
<dbReference type="RefSeq" id="WP_070196570.1">
    <property type="nucleotide sequence ID" value="NZ_LJGU01000119.1"/>
</dbReference>
<accession>A0A1E7KHY6</accession>
<reference evidence="1 2" key="1">
    <citation type="journal article" date="2016" name="Front. Microbiol.">
        <title>Comparative Genomics Analysis of Streptomyces Species Reveals Their Adaptation to the Marine Environment and Their Diversity at the Genomic Level.</title>
        <authorList>
            <person name="Tian X."/>
            <person name="Zhang Z."/>
            <person name="Yang T."/>
            <person name="Chen M."/>
            <person name="Li J."/>
            <person name="Chen F."/>
            <person name="Yang J."/>
            <person name="Li W."/>
            <person name="Zhang B."/>
            <person name="Zhang Z."/>
            <person name="Wu J."/>
            <person name="Zhang C."/>
            <person name="Long L."/>
            <person name="Xiao J."/>
        </authorList>
    </citation>
    <scope>NUCLEOTIDE SEQUENCE [LARGE SCALE GENOMIC DNA]</scope>
    <source>
        <strain evidence="1 2">SCSIO 02100</strain>
    </source>
</reference>
<dbReference type="AlphaFoldDB" id="A0A1E7KHY6"/>
<gene>
    <name evidence="1" type="ORF">AN216_11655</name>
</gene>